<gene>
    <name evidence="1" type="ORF">S01H1_28008</name>
</gene>
<dbReference type="EMBL" id="BARS01017092">
    <property type="protein sequence ID" value="GAF94134.1"/>
    <property type="molecule type" value="Genomic_DNA"/>
</dbReference>
<feature type="non-terminal residue" evidence="1">
    <location>
        <position position="127"/>
    </location>
</feature>
<dbReference type="AlphaFoldDB" id="X0TLK9"/>
<accession>X0TLK9</accession>
<evidence type="ECO:0008006" key="2">
    <source>
        <dbReference type="Google" id="ProtNLM"/>
    </source>
</evidence>
<proteinExistence type="predicted"/>
<dbReference type="InterPro" id="IPR007499">
    <property type="entry name" value="ERF_bacteria_virus"/>
</dbReference>
<comment type="caution">
    <text evidence="1">The sequence shown here is derived from an EMBL/GenBank/DDBJ whole genome shotgun (WGS) entry which is preliminary data.</text>
</comment>
<name>X0TLK9_9ZZZZ</name>
<protein>
    <recommendedName>
        <fullName evidence="2">DRBM domain-containing protein</fullName>
    </recommendedName>
</protein>
<organism evidence="1">
    <name type="scientific">marine sediment metagenome</name>
    <dbReference type="NCBI Taxonomy" id="412755"/>
    <lineage>
        <taxon>unclassified sequences</taxon>
        <taxon>metagenomes</taxon>
        <taxon>ecological metagenomes</taxon>
    </lineage>
</organism>
<dbReference type="Pfam" id="PF04404">
    <property type="entry name" value="ERF"/>
    <property type="match status" value="1"/>
</dbReference>
<sequence>MSHTVLKALCAVQKDLAQAGISKADTNTFDNYKFRGIDAVLNALAPILSRHGVIIMPSVVSSEIRSVTTSQGKPQQHAKVTVEYTLYDVEGDSIKHCFVGEGMDRGDKAINKACTAAYKYFLFEAFC</sequence>
<evidence type="ECO:0000313" key="1">
    <source>
        <dbReference type="EMBL" id="GAF94134.1"/>
    </source>
</evidence>
<reference evidence="1" key="1">
    <citation type="journal article" date="2014" name="Front. Microbiol.">
        <title>High frequency of phylogenetically diverse reductive dehalogenase-homologous genes in deep subseafloor sedimentary metagenomes.</title>
        <authorList>
            <person name="Kawai M."/>
            <person name="Futagami T."/>
            <person name="Toyoda A."/>
            <person name="Takaki Y."/>
            <person name="Nishi S."/>
            <person name="Hori S."/>
            <person name="Arai W."/>
            <person name="Tsubouchi T."/>
            <person name="Morono Y."/>
            <person name="Uchiyama I."/>
            <person name="Ito T."/>
            <person name="Fujiyama A."/>
            <person name="Inagaki F."/>
            <person name="Takami H."/>
        </authorList>
    </citation>
    <scope>NUCLEOTIDE SEQUENCE</scope>
    <source>
        <strain evidence="1">Expedition CK06-06</strain>
    </source>
</reference>